<dbReference type="EMBL" id="FN648652">
    <property type="protein sequence ID" value="CBJ26804.1"/>
    <property type="molecule type" value="Genomic_DNA"/>
</dbReference>
<dbReference type="OrthoDB" id="10445447at2759"/>
<accession>D7G1J6</accession>
<dbReference type="InParanoid" id="D7G1J6"/>
<evidence type="ECO:0000313" key="2">
    <source>
        <dbReference type="Proteomes" id="UP000002630"/>
    </source>
</evidence>
<dbReference type="AlphaFoldDB" id="D7G1J6"/>
<dbReference type="EMBL" id="FN649743">
    <property type="protein sequence ID" value="CBJ26804.1"/>
    <property type="molecule type" value="Genomic_DNA"/>
</dbReference>
<proteinExistence type="predicted"/>
<gene>
    <name evidence="1" type="ORF">Esi_0045_0091</name>
</gene>
<organism evidence="1 2">
    <name type="scientific">Ectocarpus siliculosus</name>
    <name type="common">Brown alga</name>
    <name type="synonym">Conferva siliculosa</name>
    <dbReference type="NCBI Taxonomy" id="2880"/>
    <lineage>
        <taxon>Eukaryota</taxon>
        <taxon>Sar</taxon>
        <taxon>Stramenopiles</taxon>
        <taxon>Ochrophyta</taxon>
        <taxon>PX clade</taxon>
        <taxon>Phaeophyceae</taxon>
        <taxon>Ectocarpales</taxon>
        <taxon>Ectocarpaceae</taxon>
        <taxon>Ectocarpus</taxon>
    </lineage>
</organism>
<protein>
    <submittedName>
        <fullName evidence="1">Uncharacterized protein</fullName>
    </submittedName>
</protein>
<name>D7G1J6_ECTSI</name>
<sequence length="181" mass="20006">MAWVMVVYVAAAGLFFVCTNRMTFPIRILVRIFELYDKWGEPNTVQLCGNMKLALHVGLHRNVLWQAYGTNASLKAAVFSVLSRLEPGDDYTQVLLVARSLQDVFDLSARFQTFADVTGTTITVLKALGSHWEEEVQAQVVIGTASTLSILLDRAIVNPANVQAFVVHLGYDESTGETRSP</sequence>
<reference evidence="1 2" key="1">
    <citation type="journal article" date="2010" name="Nature">
        <title>The Ectocarpus genome and the independent evolution of multicellularity in brown algae.</title>
        <authorList>
            <person name="Cock J.M."/>
            <person name="Sterck L."/>
            <person name="Rouze P."/>
            <person name="Scornet D."/>
            <person name="Allen A.E."/>
            <person name="Amoutzias G."/>
            <person name="Anthouard V."/>
            <person name="Artiguenave F."/>
            <person name="Aury J.M."/>
            <person name="Badger J.H."/>
            <person name="Beszteri B."/>
            <person name="Billiau K."/>
            <person name="Bonnet E."/>
            <person name="Bothwell J.H."/>
            <person name="Bowler C."/>
            <person name="Boyen C."/>
            <person name="Brownlee C."/>
            <person name="Carrano C.J."/>
            <person name="Charrier B."/>
            <person name="Cho G.Y."/>
            <person name="Coelho S.M."/>
            <person name="Collen J."/>
            <person name="Corre E."/>
            <person name="Da Silva C."/>
            <person name="Delage L."/>
            <person name="Delaroque N."/>
            <person name="Dittami S.M."/>
            <person name="Doulbeau S."/>
            <person name="Elias M."/>
            <person name="Farnham G."/>
            <person name="Gachon C.M."/>
            <person name="Gschloessl B."/>
            <person name="Heesch S."/>
            <person name="Jabbari K."/>
            <person name="Jubin C."/>
            <person name="Kawai H."/>
            <person name="Kimura K."/>
            <person name="Kloareg B."/>
            <person name="Kupper F.C."/>
            <person name="Lang D."/>
            <person name="Le Bail A."/>
            <person name="Leblanc C."/>
            <person name="Lerouge P."/>
            <person name="Lohr M."/>
            <person name="Lopez P.J."/>
            <person name="Martens C."/>
            <person name="Maumus F."/>
            <person name="Michel G."/>
            <person name="Miranda-Saavedra D."/>
            <person name="Morales J."/>
            <person name="Moreau H."/>
            <person name="Motomura T."/>
            <person name="Nagasato C."/>
            <person name="Napoli C.A."/>
            <person name="Nelson D.R."/>
            <person name="Nyvall-Collen P."/>
            <person name="Peters A.F."/>
            <person name="Pommier C."/>
            <person name="Potin P."/>
            <person name="Poulain J."/>
            <person name="Quesneville H."/>
            <person name="Read B."/>
            <person name="Rensing S.A."/>
            <person name="Ritter A."/>
            <person name="Rousvoal S."/>
            <person name="Samanta M."/>
            <person name="Samson G."/>
            <person name="Schroeder D.C."/>
            <person name="Segurens B."/>
            <person name="Strittmatter M."/>
            <person name="Tonon T."/>
            <person name="Tregear J.W."/>
            <person name="Valentin K."/>
            <person name="von Dassow P."/>
            <person name="Yamagishi T."/>
            <person name="Van de Peer Y."/>
            <person name="Wincker P."/>
        </authorList>
    </citation>
    <scope>NUCLEOTIDE SEQUENCE [LARGE SCALE GENOMIC DNA]</scope>
    <source>
        <strain evidence="2">Ec32 / CCAP1310/4</strain>
    </source>
</reference>
<keyword evidence="2" id="KW-1185">Reference proteome</keyword>
<evidence type="ECO:0000313" key="1">
    <source>
        <dbReference type="EMBL" id="CBJ26804.1"/>
    </source>
</evidence>
<dbReference type="Proteomes" id="UP000002630">
    <property type="component" value="Linkage Group LG18"/>
</dbReference>